<dbReference type="GO" id="GO:0009279">
    <property type="term" value="C:cell outer membrane"/>
    <property type="evidence" value="ECO:0007669"/>
    <property type="project" value="UniProtKB-SubCell"/>
</dbReference>
<dbReference type="Gene3D" id="3.30.160.150">
    <property type="entry name" value="Lipoprotein like domain"/>
    <property type="match status" value="1"/>
</dbReference>
<reference evidence="7 8" key="1">
    <citation type="submission" date="2007-01" db="EMBL/GenBank/DDBJ databases">
        <title>Complete sequence of Psychromonas ingrahamii 37.</title>
        <authorList>
            <consortium name="US DOE Joint Genome Institute"/>
            <person name="Copeland A."/>
            <person name="Lucas S."/>
            <person name="Lapidus A."/>
            <person name="Barry K."/>
            <person name="Detter J.C."/>
            <person name="Glavina del Rio T."/>
            <person name="Hammon N."/>
            <person name="Israni S."/>
            <person name="Dalin E."/>
            <person name="Tice H."/>
            <person name="Pitluck S."/>
            <person name="Thompson L.S."/>
            <person name="Brettin T."/>
            <person name="Bruce D."/>
            <person name="Han C."/>
            <person name="Tapia R."/>
            <person name="Schmutz J."/>
            <person name="Larimer F."/>
            <person name="Land M."/>
            <person name="Hauser L."/>
            <person name="Kyrpides N."/>
            <person name="Ivanova N."/>
            <person name="Staley J."/>
            <person name="Richardson P."/>
        </authorList>
    </citation>
    <scope>NUCLEOTIDE SEQUENCE [LARGE SCALE GENOMIC DNA]</scope>
    <source>
        <strain evidence="7 8">37</strain>
    </source>
</reference>
<keyword evidence="8" id="KW-1185">Reference proteome</keyword>
<evidence type="ECO:0000256" key="3">
    <source>
        <dbReference type="ARBA" id="ARBA00023139"/>
    </source>
</evidence>
<name>A1SU59_PSYIN</name>
<evidence type="ECO:0000256" key="5">
    <source>
        <dbReference type="ARBA" id="ARBA00023288"/>
    </source>
</evidence>
<comment type="subcellular location">
    <subcellularLocation>
        <location evidence="6">Cell outer membrane</location>
        <topology evidence="6">Lipid-anchor</topology>
    </subcellularLocation>
</comment>
<dbReference type="PANTHER" id="PTHR38098:SF1">
    <property type="entry name" value="LPS-ASSEMBLY LIPOPROTEIN LPTE"/>
    <property type="match status" value="1"/>
</dbReference>
<dbReference type="Proteomes" id="UP000000639">
    <property type="component" value="Chromosome"/>
</dbReference>
<keyword evidence="1 6" id="KW-0732">Signal</keyword>
<dbReference type="OrthoDB" id="5801564at2"/>
<keyword evidence="3 6" id="KW-0564">Palmitate</keyword>
<evidence type="ECO:0000313" key="8">
    <source>
        <dbReference type="Proteomes" id="UP000000639"/>
    </source>
</evidence>
<dbReference type="eggNOG" id="COG2980">
    <property type="taxonomic scope" value="Bacteria"/>
</dbReference>
<dbReference type="PROSITE" id="PS51257">
    <property type="entry name" value="PROKAR_LIPOPROTEIN"/>
    <property type="match status" value="1"/>
</dbReference>
<dbReference type="GO" id="GO:1990351">
    <property type="term" value="C:transporter complex"/>
    <property type="evidence" value="ECO:0007669"/>
    <property type="project" value="TreeGrafter"/>
</dbReference>
<evidence type="ECO:0000256" key="6">
    <source>
        <dbReference type="HAMAP-Rule" id="MF_01186"/>
    </source>
</evidence>
<dbReference type="STRING" id="357804.Ping_1190"/>
<dbReference type="Pfam" id="PF04390">
    <property type="entry name" value="LptE"/>
    <property type="match status" value="1"/>
</dbReference>
<dbReference type="HAMAP" id="MF_01186">
    <property type="entry name" value="LPS_assembly_LptE"/>
    <property type="match status" value="1"/>
</dbReference>
<protein>
    <recommendedName>
        <fullName evidence="6">LPS-assembly lipoprotein LptE</fullName>
    </recommendedName>
</protein>
<sequence length="171" mass="19232">MQSTVRTFFYTKISLILLSALFISGCGFHLKNNNGLIEKYPKIYLQSNDTNGQLARFIKIRLRGAGIQIMNQPEANVAILKVSPDRQSSRIISLYVNAQNAEKEISYNVNYSIQSPGYQTQDFSVNLYRDFTENASQALAKSREAEILTKELRGIAADSIIATMLSLENKK</sequence>
<organism evidence="7 8">
    <name type="scientific">Psychromonas ingrahamii (strain DSM 17664 / CCUG 51855 / 37)</name>
    <dbReference type="NCBI Taxonomy" id="357804"/>
    <lineage>
        <taxon>Bacteria</taxon>
        <taxon>Pseudomonadati</taxon>
        <taxon>Pseudomonadota</taxon>
        <taxon>Gammaproteobacteria</taxon>
        <taxon>Alteromonadales</taxon>
        <taxon>Psychromonadaceae</taxon>
        <taxon>Psychromonas</taxon>
    </lineage>
</organism>
<keyword evidence="4 6" id="KW-0998">Cell outer membrane</keyword>
<dbReference type="GO" id="GO:0001530">
    <property type="term" value="F:lipopolysaccharide binding"/>
    <property type="evidence" value="ECO:0007669"/>
    <property type="project" value="TreeGrafter"/>
</dbReference>
<dbReference type="HOGENOM" id="CLU_103309_1_0_6"/>
<keyword evidence="2 6" id="KW-0472">Membrane</keyword>
<comment type="subunit">
    <text evidence="6">Component of the lipopolysaccharide transport and assembly complex. Interacts with LptD.</text>
</comment>
<gene>
    <name evidence="6" type="primary">lptE</name>
    <name evidence="7" type="ordered locus">Ping_1190</name>
</gene>
<dbReference type="GO" id="GO:0043165">
    <property type="term" value="P:Gram-negative-bacterium-type cell outer membrane assembly"/>
    <property type="evidence" value="ECO:0007669"/>
    <property type="project" value="UniProtKB-UniRule"/>
</dbReference>
<dbReference type="GO" id="GO:0015920">
    <property type="term" value="P:lipopolysaccharide transport"/>
    <property type="evidence" value="ECO:0007669"/>
    <property type="project" value="TreeGrafter"/>
</dbReference>
<accession>A1SU59</accession>
<comment type="similarity">
    <text evidence="6">Belongs to the LptE lipoprotein family.</text>
</comment>
<evidence type="ECO:0000313" key="7">
    <source>
        <dbReference type="EMBL" id="ABM03024.1"/>
    </source>
</evidence>
<comment type="function">
    <text evidence="6">Together with LptD, is involved in the assembly of lipopolysaccharide (LPS) at the surface of the outer membrane. Required for the proper assembly of LptD. Binds LPS and may serve as the LPS recognition site at the outer membrane.</text>
</comment>
<keyword evidence="5 6" id="KW-0449">Lipoprotein</keyword>
<proteinExistence type="inferred from homology"/>
<dbReference type="AlphaFoldDB" id="A1SU59"/>
<dbReference type="EMBL" id="CP000510">
    <property type="protein sequence ID" value="ABM03024.1"/>
    <property type="molecule type" value="Genomic_DNA"/>
</dbReference>
<evidence type="ECO:0000256" key="2">
    <source>
        <dbReference type="ARBA" id="ARBA00023136"/>
    </source>
</evidence>
<dbReference type="RefSeq" id="WP_011769587.1">
    <property type="nucleotide sequence ID" value="NC_008709.1"/>
</dbReference>
<dbReference type="PANTHER" id="PTHR38098">
    <property type="entry name" value="LPS-ASSEMBLY LIPOPROTEIN LPTE"/>
    <property type="match status" value="1"/>
</dbReference>
<dbReference type="KEGG" id="pin:Ping_1190"/>
<evidence type="ECO:0000256" key="1">
    <source>
        <dbReference type="ARBA" id="ARBA00022729"/>
    </source>
</evidence>
<evidence type="ECO:0000256" key="4">
    <source>
        <dbReference type="ARBA" id="ARBA00023237"/>
    </source>
</evidence>
<dbReference type="InterPro" id="IPR007485">
    <property type="entry name" value="LPS_assembly_LptE"/>
</dbReference>